<dbReference type="InterPro" id="IPR051552">
    <property type="entry name" value="HptR"/>
</dbReference>
<dbReference type="CDD" id="cd17536">
    <property type="entry name" value="REC_YesN-like"/>
    <property type="match status" value="1"/>
</dbReference>
<dbReference type="Pfam" id="PF12833">
    <property type="entry name" value="HTH_18"/>
    <property type="match status" value="1"/>
</dbReference>
<keyword evidence="3 8" id="KW-0597">Phosphoprotein</keyword>
<dbReference type="InterPro" id="IPR018060">
    <property type="entry name" value="HTH_AraC"/>
</dbReference>
<dbReference type="InterPro" id="IPR001789">
    <property type="entry name" value="Sig_transdc_resp-reg_receiver"/>
</dbReference>
<evidence type="ECO:0000313" key="11">
    <source>
        <dbReference type="EMBL" id="MFC7148592.1"/>
    </source>
</evidence>
<dbReference type="InterPro" id="IPR009057">
    <property type="entry name" value="Homeodomain-like_sf"/>
</dbReference>
<organism evidence="11 12">
    <name type="scientific">Cohnella cellulosilytica</name>
    <dbReference type="NCBI Taxonomy" id="986710"/>
    <lineage>
        <taxon>Bacteria</taxon>
        <taxon>Bacillati</taxon>
        <taxon>Bacillota</taxon>
        <taxon>Bacilli</taxon>
        <taxon>Bacillales</taxon>
        <taxon>Paenibacillaceae</taxon>
        <taxon>Cohnella</taxon>
    </lineage>
</organism>
<dbReference type="SUPFAM" id="SSF52172">
    <property type="entry name" value="CheY-like"/>
    <property type="match status" value="1"/>
</dbReference>
<dbReference type="PROSITE" id="PS50110">
    <property type="entry name" value="RESPONSE_REGULATORY"/>
    <property type="match status" value="1"/>
</dbReference>
<sequence length="524" mass="59839">MYKAVLVDDEKYDLEGLRRLIPWEELGIEVVCSENRSLAALSYIDQYPIDILVTDIKMPVLTGLELSRKAQEKNPSLKTIFISGYQDFEYAKAALNLKADGYLLKPIDDDEVAELLRKVVAEIEEARKQLEEQQHFEESFAYIRGDFLLHLLEGKTDKEALSFFLARYPKPLPSGAARAVVVELDDALWKMNRSPEAGRAELKAAVRAIADYVEERELGAWCEVSDSQLAFVYEGESARLEQELTALGAHVGSLTSYTLTSSYGEPAHFPDEISRSYAQAKELIGNKMFLGKNRVIPPQSAKLQISKDAKDLNASLEAMFAAVANYALVHICDCMDELFDNVRFFEQPVQVYSFSIHIASKLEAYLSTVNETYESLLGWGFEHLDVVRQFETAEDIKSWLRKTLFEISERLFLKKQTKGRRLIEPIEQYILANLAQEITLREIANKFSYSANHMGYLFKEQTGESFNEYLVRNRMERARALLKDPALKIYEVADRVGYKSLAYFSRLFREQFGITPGDYRKQSG</sequence>
<name>A0ABW2F8M5_9BACL</name>
<dbReference type="PRINTS" id="PR00032">
    <property type="entry name" value="HTHARAC"/>
</dbReference>
<keyword evidence="6" id="KW-0238">DNA-binding</keyword>
<evidence type="ECO:0000256" key="2">
    <source>
        <dbReference type="ARBA" id="ARBA00022490"/>
    </source>
</evidence>
<evidence type="ECO:0000256" key="5">
    <source>
        <dbReference type="ARBA" id="ARBA00023015"/>
    </source>
</evidence>
<reference evidence="12" key="1">
    <citation type="journal article" date="2019" name="Int. J. Syst. Evol. Microbiol.">
        <title>The Global Catalogue of Microorganisms (GCM) 10K type strain sequencing project: providing services to taxonomists for standard genome sequencing and annotation.</title>
        <authorList>
            <consortium name="The Broad Institute Genomics Platform"/>
            <consortium name="The Broad Institute Genome Sequencing Center for Infectious Disease"/>
            <person name="Wu L."/>
            <person name="Ma J."/>
        </authorList>
    </citation>
    <scope>NUCLEOTIDE SEQUENCE [LARGE SCALE GENOMIC DNA]</scope>
    <source>
        <strain evidence="12">KCTC 12907</strain>
    </source>
</reference>
<comment type="subcellular location">
    <subcellularLocation>
        <location evidence="1">Cytoplasm</location>
    </subcellularLocation>
</comment>
<evidence type="ECO:0000256" key="6">
    <source>
        <dbReference type="ARBA" id="ARBA00023125"/>
    </source>
</evidence>
<dbReference type="Pfam" id="PF00072">
    <property type="entry name" value="Response_reg"/>
    <property type="match status" value="1"/>
</dbReference>
<proteinExistence type="predicted"/>
<evidence type="ECO:0000256" key="7">
    <source>
        <dbReference type="ARBA" id="ARBA00023163"/>
    </source>
</evidence>
<accession>A0ABW2F8M5</accession>
<protein>
    <submittedName>
        <fullName evidence="11">Helix-turn-helix domain-containing protein</fullName>
    </submittedName>
</protein>
<evidence type="ECO:0000259" key="10">
    <source>
        <dbReference type="PROSITE" id="PS50110"/>
    </source>
</evidence>
<evidence type="ECO:0000256" key="1">
    <source>
        <dbReference type="ARBA" id="ARBA00004496"/>
    </source>
</evidence>
<dbReference type="InterPro" id="IPR018062">
    <property type="entry name" value="HTH_AraC-typ_CS"/>
</dbReference>
<feature type="domain" description="HTH araC/xylS-type" evidence="9">
    <location>
        <begin position="424"/>
        <end position="522"/>
    </location>
</feature>
<evidence type="ECO:0000256" key="3">
    <source>
        <dbReference type="ARBA" id="ARBA00022553"/>
    </source>
</evidence>
<comment type="caution">
    <text evidence="11">The sequence shown here is derived from an EMBL/GenBank/DDBJ whole genome shotgun (WGS) entry which is preliminary data.</text>
</comment>
<dbReference type="PANTHER" id="PTHR42713">
    <property type="entry name" value="HISTIDINE KINASE-RELATED"/>
    <property type="match status" value="1"/>
</dbReference>
<dbReference type="EMBL" id="JBHTAI010000004">
    <property type="protein sequence ID" value="MFC7148592.1"/>
    <property type="molecule type" value="Genomic_DNA"/>
</dbReference>
<evidence type="ECO:0000313" key="12">
    <source>
        <dbReference type="Proteomes" id="UP001596378"/>
    </source>
</evidence>
<dbReference type="InterPro" id="IPR020449">
    <property type="entry name" value="Tscrpt_reg_AraC-type_HTH"/>
</dbReference>
<keyword evidence="4" id="KW-0902">Two-component regulatory system</keyword>
<feature type="modified residue" description="4-aspartylphosphate" evidence="8">
    <location>
        <position position="55"/>
    </location>
</feature>
<feature type="domain" description="Response regulatory" evidence="10">
    <location>
        <begin position="3"/>
        <end position="120"/>
    </location>
</feature>
<keyword evidence="12" id="KW-1185">Reference proteome</keyword>
<keyword evidence="2" id="KW-0963">Cytoplasm</keyword>
<dbReference type="PROSITE" id="PS01124">
    <property type="entry name" value="HTH_ARAC_FAMILY_2"/>
    <property type="match status" value="1"/>
</dbReference>
<evidence type="ECO:0000256" key="4">
    <source>
        <dbReference type="ARBA" id="ARBA00023012"/>
    </source>
</evidence>
<dbReference type="Gene3D" id="3.40.50.2300">
    <property type="match status" value="1"/>
</dbReference>
<dbReference type="Gene3D" id="1.10.10.60">
    <property type="entry name" value="Homeodomain-like"/>
    <property type="match status" value="2"/>
</dbReference>
<dbReference type="SMART" id="SM00342">
    <property type="entry name" value="HTH_ARAC"/>
    <property type="match status" value="1"/>
</dbReference>
<evidence type="ECO:0000259" key="9">
    <source>
        <dbReference type="PROSITE" id="PS01124"/>
    </source>
</evidence>
<gene>
    <name evidence="11" type="ORF">ACFQMJ_08665</name>
</gene>
<dbReference type="Proteomes" id="UP001596378">
    <property type="component" value="Unassembled WGS sequence"/>
</dbReference>
<dbReference type="SUPFAM" id="SSF46689">
    <property type="entry name" value="Homeodomain-like"/>
    <property type="match status" value="2"/>
</dbReference>
<keyword evidence="5" id="KW-0805">Transcription regulation</keyword>
<evidence type="ECO:0000256" key="8">
    <source>
        <dbReference type="PROSITE-ProRule" id="PRU00169"/>
    </source>
</evidence>
<dbReference type="RefSeq" id="WP_378045065.1">
    <property type="nucleotide sequence ID" value="NZ_JBHMDN010000007.1"/>
</dbReference>
<dbReference type="InterPro" id="IPR011006">
    <property type="entry name" value="CheY-like_superfamily"/>
</dbReference>
<dbReference type="PANTHER" id="PTHR42713:SF3">
    <property type="entry name" value="TRANSCRIPTIONAL REGULATORY PROTEIN HPTR"/>
    <property type="match status" value="1"/>
</dbReference>
<dbReference type="SMART" id="SM00448">
    <property type="entry name" value="REC"/>
    <property type="match status" value="1"/>
</dbReference>
<dbReference type="PROSITE" id="PS00041">
    <property type="entry name" value="HTH_ARAC_FAMILY_1"/>
    <property type="match status" value="1"/>
</dbReference>
<keyword evidence="7" id="KW-0804">Transcription</keyword>